<dbReference type="BioCyc" id="CBUR1055526:G10QW-1330-MONOMER"/>
<dbReference type="NCBIfam" id="TIGR01841">
    <property type="entry name" value="phasin"/>
    <property type="match status" value="1"/>
</dbReference>
<dbReference type="InterPro" id="IPR018968">
    <property type="entry name" value="Phasin"/>
</dbReference>
<dbReference type="AlphaFoldDB" id="G4MFT9"/>
<dbReference type="Pfam" id="PF09361">
    <property type="entry name" value="Phasin_2"/>
    <property type="match status" value="1"/>
</dbReference>
<dbReference type="HOGENOM" id="CLU_112006_2_1_4"/>
<keyword evidence="3" id="KW-1185">Reference proteome</keyword>
<reference evidence="2 3" key="1">
    <citation type="submission" date="2011-09" db="EMBL/GenBank/DDBJ databases">
        <authorList>
            <person name="Carlier A."/>
        </authorList>
    </citation>
    <scope>NUCLEOTIDE SEQUENCE [LARGE SCALE GENOMIC DNA]</scope>
    <source>
        <strain evidence="2 3">UZHbot1</strain>
    </source>
</reference>
<dbReference type="EMBL" id="CAFE01000232">
    <property type="protein sequence ID" value="CCD40018.1"/>
    <property type="molecule type" value="Genomic_DNA"/>
</dbReference>
<evidence type="ECO:0000313" key="3">
    <source>
        <dbReference type="Proteomes" id="UP000003511"/>
    </source>
</evidence>
<organism evidence="2 3">
    <name type="scientific">Candidatus Paraburkholderia kirkii UZHbot1</name>
    <dbReference type="NCBI Taxonomy" id="1055526"/>
    <lineage>
        <taxon>Bacteria</taxon>
        <taxon>Pseudomonadati</taxon>
        <taxon>Pseudomonadota</taxon>
        <taxon>Betaproteobacteria</taxon>
        <taxon>Burkholderiales</taxon>
        <taxon>Burkholderiaceae</taxon>
        <taxon>Paraburkholderia</taxon>
    </lineage>
</organism>
<reference evidence="2 3" key="2">
    <citation type="submission" date="2011-10" db="EMBL/GenBank/DDBJ databases">
        <title>Draft genome sequence of Candidatus Burkholderia kirkii.</title>
        <authorList>
            <person name="Carlier A.L."/>
            <person name="Eberl L."/>
        </authorList>
    </citation>
    <scope>NUCLEOTIDE SEQUENCE [LARGE SCALE GENOMIC DNA]</scope>
    <source>
        <strain evidence="2 3">UZHbot1</strain>
    </source>
</reference>
<protein>
    <submittedName>
        <fullName evidence="2">Granule-associated protein</fullName>
    </submittedName>
</protein>
<dbReference type="Proteomes" id="UP000003511">
    <property type="component" value="Unassembled WGS sequence"/>
</dbReference>
<accession>G4MFT9</accession>
<evidence type="ECO:0000259" key="1">
    <source>
        <dbReference type="Pfam" id="PF09361"/>
    </source>
</evidence>
<feature type="domain" description="Phasin" evidence="1">
    <location>
        <begin position="7"/>
        <end position="101"/>
    </location>
</feature>
<dbReference type="InterPro" id="IPR010127">
    <property type="entry name" value="Phasin_subfam-1"/>
</dbReference>
<name>G4MFT9_9BURK</name>
<proteinExistence type="predicted"/>
<dbReference type="STRING" id="1055526.BKIR_c60_2279"/>
<comment type="caution">
    <text evidence="2">The sequence shown here is derived from an EMBL/GenBank/DDBJ whole genome shotgun (WGS) entry which is preliminary data.</text>
</comment>
<gene>
    <name evidence="2" type="ORF">BKIR_c60_2279</name>
</gene>
<sequence>MSTQASEQFVAAQKAGLEAVFGFFETAMPGMERLLELNVQAVKASVSENRAVALEVLNAKDLQSLVELTLRQAQANKKKVQAYWRHVGEIAMETSSELVAQSQKHVDEYVRETGVVIDGLSSAAPLRGDAFFAFWIRGFEAARDMASAAAE</sequence>
<evidence type="ECO:0000313" key="2">
    <source>
        <dbReference type="EMBL" id="CCD40018.1"/>
    </source>
</evidence>